<feature type="region of interest" description="Disordered" evidence="1">
    <location>
        <begin position="1"/>
        <end position="40"/>
    </location>
</feature>
<name>H2YS68_CIOSA</name>
<organism evidence="2 3">
    <name type="scientific">Ciona savignyi</name>
    <name type="common">Pacific transparent sea squirt</name>
    <dbReference type="NCBI Taxonomy" id="51511"/>
    <lineage>
        <taxon>Eukaryota</taxon>
        <taxon>Metazoa</taxon>
        <taxon>Chordata</taxon>
        <taxon>Tunicata</taxon>
        <taxon>Ascidiacea</taxon>
        <taxon>Phlebobranchia</taxon>
        <taxon>Cionidae</taxon>
        <taxon>Ciona</taxon>
    </lineage>
</organism>
<feature type="region of interest" description="Disordered" evidence="1">
    <location>
        <begin position="58"/>
        <end position="84"/>
    </location>
</feature>
<reference evidence="2" key="3">
    <citation type="submission" date="2025-09" db="UniProtKB">
        <authorList>
            <consortium name="Ensembl"/>
        </authorList>
    </citation>
    <scope>IDENTIFICATION</scope>
</reference>
<evidence type="ECO:0000313" key="3">
    <source>
        <dbReference type="Proteomes" id="UP000007875"/>
    </source>
</evidence>
<dbReference type="Ensembl" id="ENSCSAVT00000008286.1">
    <property type="protein sequence ID" value="ENSCSAVP00000008178.1"/>
    <property type="gene ID" value="ENSCSAVG00000004865.1"/>
</dbReference>
<dbReference type="AlphaFoldDB" id="H2YS68"/>
<evidence type="ECO:0000256" key="1">
    <source>
        <dbReference type="SAM" id="MobiDB-lite"/>
    </source>
</evidence>
<protein>
    <submittedName>
        <fullName evidence="2">Uncharacterized protein</fullName>
    </submittedName>
</protein>
<sequence length="129" mass="13887">MCSRPPTSSSSSGRPGFLLPSATSPPSGGRRRISLVSGAKSSPPKILLLFAEYSRLTSRRSGTTCSTRATSTSSHPSPHSMRDHSTSCITPNKCSSCCRVCCRIQCFPSAQPLDISNRICHQKSQRSQK</sequence>
<dbReference type="Proteomes" id="UP000007875">
    <property type="component" value="Unassembled WGS sequence"/>
</dbReference>
<accession>H2YS68</accession>
<reference evidence="3" key="1">
    <citation type="submission" date="2003-08" db="EMBL/GenBank/DDBJ databases">
        <authorList>
            <person name="Birren B."/>
            <person name="Nusbaum C."/>
            <person name="Abebe A."/>
            <person name="Abouelleil A."/>
            <person name="Adekoya E."/>
            <person name="Ait-zahra M."/>
            <person name="Allen N."/>
            <person name="Allen T."/>
            <person name="An P."/>
            <person name="Anderson M."/>
            <person name="Anderson S."/>
            <person name="Arachchi H."/>
            <person name="Armbruster J."/>
            <person name="Bachantsang P."/>
            <person name="Baldwin J."/>
            <person name="Barry A."/>
            <person name="Bayul T."/>
            <person name="Blitshsteyn B."/>
            <person name="Bloom T."/>
            <person name="Blye J."/>
            <person name="Boguslavskiy L."/>
            <person name="Borowsky M."/>
            <person name="Boukhgalter B."/>
            <person name="Brunache A."/>
            <person name="Butler J."/>
            <person name="Calixte N."/>
            <person name="Calvo S."/>
            <person name="Camarata J."/>
            <person name="Campo K."/>
            <person name="Chang J."/>
            <person name="Cheshatsang Y."/>
            <person name="Citroen M."/>
            <person name="Collymore A."/>
            <person name="Considine T."/>
            <person name="Cook A."/>
            <person name="Cooke P."/>
            <person name="Corum B."/>
            <person name="Cuomo C."/>
            <person name="David R."/>
            <person name="Dawoe T."/>
            <person name="Degray S."/>
            <person name="Dodge S."/>
            <person name="Dooley K."/>
            <person name="Dorje P."/>
            <person name="Dorjee K."/>
            <person name="Dorris L."/>
            <person name="Duffey N."/>
            <person name="Dupes A."/>
            <person name="Elkins T."/>
            <person name="Engels R."/>
            <person name="Erickson J."/>
            <person name="Farina A."/>
            <person name="Faro S."/>
            <person name="Ferreira P."/>
            <person name="Fischer H."/>
            <person name="Fitzgerald M."/>
            <person name="Foley K."/>
            <person name="Gage D."/>
            <person name="Galagan J."/>
            <person name="Gearin G."/>
            <person name="Gnerre S."/>
            <person name="Gnirke A."/>
            <person name="Goyette A."/>
            <person name="Graham J."/>
            <person name="Grandbois E."/>
            <person name="Gyaltsen K."/>
            <person name="Hafez N."/>
            <person name="Hagopian D."/>
            <person name="Hagos B."/>
            <person name="Hall J."/>
            <person name="Hatcher B."/>
            <person name="Heller A."/>
            <person name="Higgins H."/>
            <person name="Honan T."/>
            <person name="Horn A."/>
            <person name="Houde N."/>
            <person name="Hughes L."/>
            <person name="Hulme W."/>
            <person name="Husby E."/>
            <person name="Iliev I."/>
            <person name="Jaffe D."/>
            <person name="Jones C."/>
            <person name="Kamal M."/>
            <person name="Kamat A."/>
            <person name="Kamvysselis M."/>
            <person name="Karlsson E."/>
            <person name="Kells C."/>
            <person name="Kieu A."/>
            <person name="Kisner P."/>
            <person name="Kodira C."/>
            <person name="Kulbokas E."/>
            <person name="Labutti K."/>
            <person name="Lama D."/>
            <person name="Landers T."/>
            <person name="Leger J."/>
            <person name="Levine S."/>
            <person name="Lewis D."/>
            <person name="Lewis T."/>
            <person name="Lindblad-toh K."/>
            <person name="Liu X."/>
            <person name="Lokyitsang T."/>
            <person name="Lokyitsang Y."/>
            <person name="Lucien O."/>
            <person name="Lui A."/>
            <person name="Ma L.J."/>
            <person name="Mabbitt R."/>
            <person name="Macdonald J."/>
            <person name="Maclean C."/>
            <person name="Major J."/>
            <person name="Manning J."/>
            <person name="Marabella R."/>
            <person name="Maru K."/>
            <person name="Matthews C."/>
            <person name="Mauceli E."/>
            <person name="Mccarthy M."/>
            <person name="Mcdonough S."/>
            <person name="Mcghee T."/>
            <person name="Meldrim J."/>
            <person name="Meneus L."/>
            <person name="Mesirov J."/>
            <person name="Mihalev A."/>
            <person name="Mihova T."/>
            <person name="Mikkelsen T."/>
            <person name="Mlenga V."/>
            <person name="Moru K."/>
            <person name="Mozes J."/>
            <person name="Mulrain L."/>
            <person name="Munson G."/>
            <person name="Naylor J."/>
            <person name="Newes C."/>
            <person name="Nguyen C."/>
            <person name="Nguyen N."/>
            <person name="Nguyen T."/>
            <person name="Nicol R."/>
            <person name="Nielsen C."/>
            <person name="Nizzari M."/>
            <person name="Norbu C."/>
            <person name="Norbu N."/>
            <person name="O'donnell P."/>
            <person name="Okoawo O."/>
            <person name="O'leary S."/>
            <person name="Omotosho B."/>
            <person name="O'neill K."/>
            <person name="Osman S."/>
            <person name="Parker S."/>
            <person name="Perrin D."/>
            <person name="Phunkhang P."/>
            <person name="Piqani B."/>
            <person name="Purcell S."/>
            <person name="Rachupka T."/>
            <person name="Ramasamy U."/>
            <person name="Rameau R."/>
            <person name="Ray V."/>
            <person name="Raymond C."/>
            <person name="Retta R."/>
            <person name="Richardson S."/>
            <person name="Rise C."/>
            <person name="Rodriguez J."/>
            <person name="Rogers J."/>
            <person name="Rogov P."/>
            <person name="Rutman M."/>
            <person name="Schupbach R."/>
            <person name="Seaman C."/>
            <person name="Settipalli S."/>
            <person name="Sharpe T."/>
            <person name="Sheridan J."/>
            <person name="Sherpa N."/>
            <person name="Shi J."/>
            <person name="Smirnov S."/>
            <person name="Smith C."/>
            <person name="Sougnez C."/>
            <person name="Spencer B."/>
            <person name="Stalker J."/>
            <person name="Stange-thomann N."/>
            <person name="Stavropoulos S."/>
            <person name="Stetson K."/>
            <person name="Stone C."/>
            <person name="Stone S."/>
            <person name="Stubbs M."/>
            <person name="Talamas J."/>
            <person name="Tchuinga P."/>
            <person name="Tenzing P."/>
            <person name="Tesfaye S."/>
            <person name="Theodore J."/>
            <person name="Thoulutsang Y."/>
            <person name="Topham K."/>
            <person name="Towey S."/>
            <person name="Tsamla T."/>
            <person name="Tsomo N."/>
            <person name="Vallee D."/>
            <person name="Vassiliev H."/>
            <person name="Venkataraman V."/>
            <person name="Vinson J."/>
            <person name="Vo A."/>
            <person name="Wade C."/>
            <person name="Wang S."/>
            <person name="Wangchuk T."/>
            <person name="Wangdi T."/>
            <person name="Whittaker C."/>
            <person name="Wilkinson J."/>
            <person name="Wu Y."/>
            <person name="Wyman D."/>
            <person name="Yadav S."/>
            <person name="Yang S."/>
            <person name="Yang X."/>
            <person name="Yeager S."/>
            <person name="Yee E."/>
            <person name="Young G."/>
            <person name="Zainoun J."/>
            <person name="Zembeck L."/>
            <person name="Zimmer A."/>
            <person name="Zody M."/>
            <person name="Lander E."/>
        </authorList>
    </citation>
    <scope>NUCLEOTIDE SEQUENCE [LARGE SCALE GENOMIC DNA]</scope>
</reference>
<reference evidence="2" key="2">
    <citation type="submission" date="2025-08" db="UniProtKB">
        <authorList>
            <consortium name="Ensembl"/>
        </authorList>
    </citation>
    <scope>IDENTIFICATION</scope>
</reference>
<feature type="compositionally biased region" description="Low complexity" evidence="1">
    <location>
        <begin position="58"/>
        <end position="79"/>
    </location>
</feature>
<dbReference type="HOGENOM" id="CLU_1948078_0_0_1"/>
<evidence type="ECO:0000313" key="2">
    <source>
        <dbReference type="Ensembl" id="ENSCSAVP00000008178.1"/>
    </source>
</evidence>
<feature type="compositionally biased region" description="Low complexity" evidence="1">
    <location>
        <begin position="1"/>
        <end position="21"/>
    </location>
</feature>
<proteinExistence type="predicted"/>
<dbReference type="GeneTree" id="ENSGT00660000095843"/>
<keyword evidence="3" id="KW-1185">Reference proteome</keyword>